<dbReference type="PANTHER" id="PTHR32463">
    <property type="entry name" value="L-FUCOSE KINASE"/>
    <property type="match status" value="1"/>
</dbReference>
<evidence type="ECO:0000256" key="3">
    <source>
        <dbReference type="ARBA" id="ARBA00022777"/>
    </source>
</evidence>
<dbReference type="InterPro" id="IPR014721">
    <property type="entry name" value="Ribsml_uS5_D2-typ_fold_subgr"/>
</dbReference>
<feature type="domain" description="GDP-fucose pyrophosphorylase" evidence="4">
    <location>
        <begin position="76"/>
        <end position="511"/>
    </location>
</feature>
<keyword evidence="1" id="KW-0808">Transferase</keyword>
<evidence type="ECO:0000313" key="5">
    <source>
        <dbReference type="Proteomes" id="UP000694941"/>
    </source>
</evidence>
<feature type="non-terminal residue" evidence="6">
    <location>
        <position position="793"/>
    </location>
</feature>
<evidence type="ECO:0000259" key="4">
    <source>
        <dbReference type="Pfam" id="PF07959"/>
    </source>
</evidence>
<dbReference type="InterPro" id="IPR052203">
    <property type="entry name" value="GHMP_Kinase-Related"/>
</dbReference>
<dbReference type="Proteomes" id="UP000694941">
    <property type="component" value="Unplaced"/>
</dbReference>
<dbReference type="GeneID" id="106465152"/>
<dbReference type="PANTHER" id="PTHR32463:SF0">
    <property type="entry name" value="L-FUCOSE KINASE"/>
    <property type="match status" value="1"/>
</dbReference>
<evidence type="ECO:0000256" key="2">
    <source>
        <dbReference type="ARBA" id="ARBA00022741"/>
    </source>
</evidence>
<organism evidence="5 6">
    <name type="scientific">Limulus polyphemus</name>
    <name type="common">Atlantic horseshoe crab</name>
    <dbReference type="NCBI Taxonomy" id="6850"/>
    <lineage>
        <taxon>Eukaryota</taxon>
        <taxon>Metazoa</taxon>
        <taxon>Ecdysozoa</taxon>
        <taxon>Arthropoda</taxon>
        <taxon>Chelicerata</taxon>
        <taxon>Merostomata</taxon>
        <taxon>Xiphosura</taxon>
        <taxon>Limulidae</taxon>
        <taxon>Limulus</taxon>
    </lineage>
</organism>
<gene>
    <name evidence="6" type="primary">LOC106465152</name>
</gene>
<evidence type="ECO:0000313" key="6">
    <source>
        <dbReference type="RefSeq" id="XP_022248688.1"/>
    </source>
</evidence>
<evidence type="ECO:0000256" key="1">
    <source>
        <dbReference type="ARBA" id="ARBA00022679"/>
    </source>
</evidence>
<dbReference type="InterPro" id="IPR012887">
    <property type="entry name" value="GDP_fucose_pyrophosphorylase"/>
</dbReference>
<dbReference type="RefSeq" id="XP_022248688.1">
    <property type="nucleotide sequence ID" value="XM_022392980.1"/>
</dbReference>
<keyword evidence="3" id="KW-0418">Kinase</keyword>
<reference evidence="6" key="1">
    <citation type="submission" date="2025-08" db="UniProtKB">
        <authorList>
            <consortium name="RefSeq"/>
        </authorList>
    </citation>
    <scope>IDENTIFICATION</scope>
    <source>
        <tissue evidence="6">Muscle</tissue>
    </source>
</reference>
<keyword evidence="2" id="KW-0547">Nucleotide-binding</keyword>
<dbReference type="Gene3D" id="3.30.230.10">
    <property type="match status" value="1"/>
</dbReference>
<dbReference type="Pfam" id="PF07959">
    <property type="entry name" value="Fucose_pyrophosphorylase"/>
    <property type="match status" value="1"/>
</dbReference>
<proteinExistence type="predicted"/>
<sequence length="793" mass="88466">MNWTCIVITCSSLNRARAVEKELECLKKKGKIEESTILLVVQDPADNIGSGAATLNALVVVTEVLSAQQNYTVLTSDVLEDAVILILHYGRQYQFDVCGKAFIQLPCEVNVKIPGKAHCQMASGVLTNIGNTLNLLEKLVLNYGPGVWVASTDMLLWTKEQNELNLNAGSRDVALFCVPADLEYGSDHGVVKMDHQGCVEDILFCQDVNVIQDCCLENGKVPLVSGLVYLSENVVESLLDIHGLSPLDSCTYIGVDSGTEPLQVSLYFDILVAMATCVSREEFLEGDRWTNYSSRCGYNTEGVKAMIRARSLVWDHLSSFQMSCVILEGIEHLYWSEHSTAEDHMAILRKCSQMGRIHSYVEGELSNPPIDCLLLNSLVSVSRSSTLGKRTILSSSTVSVEKVHIGDDCLVSDMKIMVKDKVVIPEKTVILGFQITPLDGSSSESLDVPVVMGIKDIPFLSMSDSRSTFCNIPWEKFFQQTGILPQDVWDELYIEESRCSLMNACLFPVSSSITDVLWLRTVCSNNDHLVKWKKSRRLSLQQILDHQNCLSQFSIRRDRYAQVTCRIVADKLQQEQRLSILPYCLSACAEGWDHMLLSALDQEEIVKADMWTTSDMFIVHYLHHLAITFHPSPFSVPHIDSEKAGDIAGGTDALRKEREKWLDSPDHVMRAARHYEGALQALIRHAVMSSYEHIKLVPSELPSMNTWVTAKCPARVDLQGGWTDTPPICYEMGGSVVNIAVLVDGKVQKPIGARARRIQDLHLKFTIGNDEHSPKFIIGEINNLLDYNQPKAH</sequence>
<name>A0ABM1SYI2_LIMPO</name>
<protein>
    <submittedName>
        <fullName evidence="6">L-fucose kinase-like</fullName>
    </submittedName>
</protein>
<accession>A0ABM1SYI2</accession>
<keyword evidence="5" id="KW-1185">Reference proteome</keyword>